<dbReference type="STRING" id="1344416.A0A139A5K3"/>
<evidence type="ECO:0000313" key="7">
    <source>
        <dbReference type="Proteomes" id="UP000070544"/>
    </source>
</evidence>
<accession>A0A139A5K3</accession>
<protein>
    <submittedName>
        <fullName evidence="6">RNI-like protein</fullName>
    </submittedName>
</protein>
<dbReference type="InterPro" id="IPR001611">
    <property type="entry name" value="Leu-rich_rpt"/>
</dbReference>
<keyword evidence="7" id="KW-1185">Reference proteome</keyword>
<dbReference type="Pfam" id="PF13516">
    <property type="entry name" value="LRR_6"/>
    <property type="match status" value="3"/>
</dbReference>
<gene>
    <name evidence="6" type="ORF">M427DRAFT_147351</name>
</gene>
<name>A0A139A5K3_GONPJ</name>
<evidence type="ECO:0000256" key="1">
    <source>
        <dbReference type="ARBA" id="ARBA00004300"/>
    </source>
</evidence>
<evidence type="ECO:0000256" key="5">
    <source>
        <dbReference type="SAM" id="Coils"/>
    </source>
</evidence>
<dbReference type="SMART" id="SM00368">
    <property type="entry name" value="LRR_RI"/>
    <property type="match status" value="5"/>
</dbReference>
<evidence type="ECO:0000256" key="2">
    <source>
        <dbReference type="ARBA" id="ARBA00022490"/>
    </source>
</evidence>
<dbReference type="SUPFAM" id="SSF52047">
    <property type="entry name" value="RNI-like"/>
    <property type="match status" value="1"/>
</dbReference>
<dbReference type="OrthoDB" id="120976at2759"/>
<reference evidence="6 7" key="1">
    <citation type="journal article" date="2015" name="Genome Biol. Evol.">
        <title>Phylogenomic analyses indicate that early fungi evolved digesting cell walls of algal ancestors of land plants.</title>
        <authorList>
            <person name="Chang Y."/>
            <person name="Wang S."/>
            <person name="Sekimoto S."/>
            <person name="Aerts A.L."/>
            <person name="Choi C."/>
            <person name="Clum A."/>
            <person name="LaButti K.M."/>
            <person name="Lindquist E.A."/>
            <person name="Yee Ngan C."/>
            <person name="Ohm R.A."/>
            <person name="Salamov A.A."/>
            <person name="Grigoriev I.V."/>
            <person name="Spatafora J.W."/>
            <person name="Berbee M.L."/>
        </authorList>
    </citation>
    <scope>NUCLEOTIDE SEQUENCE [LARGE SCALE GENOMIC DNA]</scope>
    <source>
        <strain evidence="6 7">JEL478</strain>
    </source>
</reference>
<comment type="subcellular location">
    <subcellularLocation>
        <location evidence="1">Cytoplasm</location>
        <location evidence="1">Cytoskeleton</location>
        <location evidence="1">Microtubule organizing center</location>
        <location evidence="1">Centrosome</location>
    </subcellularLocation>
</comment>
<dbReference type="Gene3D" id="3.80.10.10">
    <property type="entry name" value="Ribonuclease Inhibitor"/>
    <property type="match status" value="2"/>
</dbReference>
<sequence>MEAFRAAYTQACNKTGIEPLPLVLDSKSPTLNLSGQSLPLKAVSALGDALRDDVVICSINLGDGFLSDDGCIIISNSLKSNKTVKALDLRASNIRVDGATAMGQMLKVVVEAGGFPFFTTLIANLSSLLQVNCTLEKLSLEWNCIGLWDTGVKALADALTVNQTLVDLDLRNNRITPQGAQCIAMSLKHNTALRRLDLRWNNVGLLGGRAFVDALKWNMFLTDLELAGNEVPEDVNRTIFANLERNRERHTKKSAAHANATNLSNTIQNITQQHNDAIGNLTSRLESTEQRYRTLVEKLENANAELKRWQGLHRELEGKMTATESERASCQSTLIAERNENRERISRLQGDLISEREASVRVSEESKSSVRDLSKKILSLEAELAEANMKTDVLKREKRMLMEDLDRAQERERSLLGTYEGKIHDLESQILQKHKDHETELERLRNKLSEDKRRSEDNVVQAVQKCRQEMDNMRKEMEARIQFERSQHESLQSKLDECNLQRANICSEHESQLKRWSREKYEIEDSRAKLAADFKMAQDDNLRLRSQVDNLERTTSTLRQRTHELSAMEEREKTISRAFEEKVNEYEKLKGMLKEKEVEAATLRGVLEDEERTRIQIASLLTKPRGLGNRT</sequence>
<dbReference type="InterPro" id="IPR052116">
    <property type="entry name" value="Centro_Cilium_Assembly"/>
</dbReference>
<feature type="coiled-coil region" evidence="5">
    <location>
        <begin position="534"/>
        <end position="613"/>
    </location>
</feature>
<evidence type="ECO:0000256" key="3">
    <source>
        <dbReference type="ARBA" id="ARBA00023054"/>
    </source>
</evidence>
<proteinExistence type="predicted"/>
<feature type="coiled-coil region" evidence="5">
    <location>
        <begin position="278"/>
        <end position="319"/>
    </location>
</feature>
<dbReference type="AlphaFoldDB" id="A0A139A5K3"/>
<evidence type="ECO:0000313" key="6">
    <source>
        <dbReference type="EMBL" id="KXS12056.1"/>
    </source>
</evidence>
<keyword evidence="4" id="KW-0206">Cytoskeleton</keyword>
<keyword evidence="2" id="KW-0963">Cytoplasm</keyword>
<dbReference type="EMBL" id="KQ965792">
    <property type="protein sequence ID" value="KXS12056.1"/>
    <property type="molecule type" value="Genomic_DNA"/>
</dbReference>
<dbReference type="OMA" id="EVDHMTR"/>
<keyword evidence="3 5" id="KW-0175">Coiled coil</keyword>
<dbReference type="Proteomes" id="UP000070544">
    <property type="component" value="Unassembled WGS sequence"/>
</dbReference>
<evidence type="ECO:0000256" key="4">
    <source>
        <dbReference type="ARBA" id="ARBA00023212"/>
    </source>
</evidence>
<dbReference type="InterPro" id="IPR032675">
    <property type="entry name" value="LRR_dom_sf"/>
</dbReference>
<dbReference type="PANTHER" id="PTHR23170">
    <property type="entry name" value="NY-REN-58 ANTIGEN"/>
    <property type="match status" value="1"/>
</dbReference>
<organism evidence="6 7">
    <name type="scientific">Gonapodya prolifera (strain JEL478)</name>
    <name type="common">Monoblepharis prolifera</name>
    <dbReference type="NCBI Taxonomy" id="1344416"/>
    <lineage>
        <taxon>Eukaryota</taxon>
        <taxon>Fungi</taxon>
        <taxon>Fungi incertae sedis</taxon>
        <taxon>Chytridiomycota</taxon>
        <taxon>Chytridiomycota incertae sedis</taxon>
        <taxon>Monoblepharidomycetes</taxon>
        <taxon>Monoblepharidales</taxon>
        <taxon>Gonapodyaceae</taxon>
        <taxon>Gonapodya</taxon>
    </lineage>
</organism>
<dbReference type="PANTHER" id="PTHR23170:SF3">
    <property type="entry name" value="LEUCINE-RICH REPEAT-CONTAINING PROTEIN 45"/>
    <property type="match status" value="1"/>
</dbReference>
<feature type="coiled-coil region" evidence="5">
    <location>
        <begin position="370"/>
        <end position="501"/>
    </location>
</feature>